<accession>A0A3S4U7I3</accession>
<dbReference type="PANTHER" id="PTHR31157:SF1">
    <property type="entry name" value="SCP DOMAIN-CONTAINING PROTEIN"/>
    <property type="match status" value="1"/>
</dbReference>
<dbReference type="CDD" id="cd05379">
    <property type="entry name" value="CAP_bacterial"/>
    <property type="match status" value="1"/>
</dbReference>
<dbReference type="Gene3D" id="3.40.33.10">
    <property type="entry name" value="CAP"/>
    <property type="match status" value="1"/>
</dbReference>
<evidence type="ECO:0000256" key="1">
    <source>
        <dbReference type="SAM" id="MobiDB-lite"/>
    </source>
</evidence>
<keyword evidence="6" id="KW-1185">Reference proteome</keyword>
<name>A0A3S4U7I3_9ACTN</name>
<keyword evidence="2" id="KW-0812">Transmembrane</keyword>
<keyword evidence="2" id="KW-1133">Transmembrane helix</keyword>
<evidence type="ECO:0000259" key="4">
    <source>
        <dbReference type="Pfam" id="PF00188"/>
    </source>
</evidence>
<dbReference type="Proteomes" id="UP000273044">
    <property type="component" value="Chromosome"/>
</dbReference>
<evidence type="ECO:0000313" key="6">
    <source>
        <dbReference type="Proteomes" id="UP000273044"/>
    </source>
</evidence>
<keyword evidence="3" id="KW-0732">Signal</keyword>
<dbReference type="RefSeq" id="WP_061788144.1">
    <property type="nucleotide sequence ID" value="NZ_LR134406.1"/>
</dbReference>
<feature type="compositionally biased region" description="Basic and acidic residues" evidence="1">
    <location>
        <begin position="213"/>
        <end position="224"/>
    </location>
</feature>
<evidence type="ECO:0000313" key="5">
    <source>
        <dbReference type="EMBL" id="VEH71225.1"/>
    </source>
</evidence>
<evidence type="ECO:0000256" key="3">
    <source>
        <dbReference type="SAM" id="SignalP"/>
    </source>
</evidence>
<dbReference type="AlphaFoldDB" id="A0A3S4U7I3"/>
<evidence type="ECO:0000256" key="2">
    <source>
        <dbReference type="SAM" id="Phobius"/>
    </source>
</evidence>
<dbReference type="PANTHER" id="PTHR31157">
    <property type="entry name" value="SCP DOMAIN-CONTAINING PROTEIN"/>
    <property type="match status" value="1"/>
</dbReference>
<dbReference type="EMBL" id="LR134406">
    <property type="protein sequence ID" value="VEH71225.1"/>
    <property type="molecule type" value="Genomic_DNA"/>
</dbReference>
<dbReference type="GeneID" id="64407970"/>
<feature type="signal peptide" evidence="3">
    <location>
        <begin position="1"/>
        <end position="25"/>
    </location>
</feature>
<feature type="chain" id="PRO_5018531430" evidence="3">
    <location>
        <begin position="26"/>
        <end position="313"/>
    </location>
</feature>
<organism evidence="5 6">
    <name type="scientific">Arachnia propionica</name>
    <dbReference type="NCBI Taxonomy" id="1750"/>
    <lineage>
        <taxon>Bacteria</taxon>
        <taxon>Bacillati</taxon>
        <taxon>Actinomycetota</taxon>
        <taxon>Actinomycetes</taxon>
        <taxon>Propionibacteriales</taxon>
        <taxon>Propionibacteriaceae</taxon>
        <taxon>Arachnia</taxon>
    </lineage>
</organism>
<feature type="domain" description="SCP" evidence="4">
    <location>
        <begin position="51"/>
        <end position="164"/>
    </location>
</feature>
<dbReference type="InterPro" id="IPR035940">
    <property type="entry name" value="CAP_sf"/>
</dbReference>
<dbReference type="InterPro" id="IPR014044">
    <property type="entry name" value="CAP_dom"/>
</dbReference>
<protein>
    <submittedName>
        <fullName evidence="5">Uncharacterized protein, YkwD family</fullName>
    </submittedName>
</protein>
<gene>
    <name evidence="5" type="ORF">NCTC12967_02543</name>
</gene>
<dbReference type="SUPFAM" id="SSF55797">
    <property type="entry name" value="PR-1-like"/>
    <property type="match status" value="1"/>
</dbReference>
<proteinExistence type="predicted"/>
<sequence>MKMVRLLLVALLAAAVSLIVPTAHAETGQQRPAVLPADVSEKGTEHTRTILNKVNNLRASLGLKPVTRIAELDAVAQDWSEQMAARKTMEHRPNFANHYPQGWRGASENIAMRSDGGDIGAQLFDQWLNSPPHYANMTDPNADSLGIGIAYESGSGNWYATQNFGSYGDPIGRGLTESGRGKRSGSSETGKNTRSATPTATKSESSGKKKTSRSGERKQSEKTESATPTQTTETPDATETPSETVTPTPTPTQVASTPEATPTPSTPPSSAAPVAATTSDGPVSPIILMGAGAIVMVGGAAATAIVRRVRLRG</sequence>
<feature type="transmembrane region" description="Helical" evidence="2">
    <location>
        <begin position="286"/>
        <end position="306"/>
    </location>
</feature>
<reference evidence="5 6" key="1">
    <citation type="submission" date="2018-12" db="EMBL/GenBank/DDBJ databases">
        <authorList>
            <consortium name="Pathogen Informatics"/>
        </authorList>
    </citation>
    <scope>NUCLEOTIDE SEQUENCE [LARGE SCALE GENOMIC DNA]</scope>
    <source>
        <strain evidence="5 6">NCTC12967</strain>
    </source>
</reference>
<feature type="compositionally biased region" description="Low complexity" evidence="1">
    <location>
        <begin position="225"/>
        <end position="279"/>
    </location>
</feature>
<dbReference type="Pfam" id="PF00188">
    <property type="entry name" value="CAP"/>
    <property type="match status" value="1"/>
</dbReference>
<keyword evidence="2" id="KW-0472">Membrane</keyword>
<feature type="region of interest" description="Disordered" evidence="1">
    <location>
        <begin position="170"/>
        <end position="282"/>
    </location>
</feature>